<organism evidence="2 3">
    <name type="scientific">Cytophaga hutchinsonii (strain ATCC 33406 / DSM 1761 / CIP 103989 / NBRC 15051 / NCIMB 9469 / D465)</name>
    <dbReference type="NCBI Taxonomy" id="269798"/>
    <lineage>
        <taxon>Bacteria</taxon>
        <taxon>Pseudomonadati</taxon>
        <taxon>Bacteroidota</taxon>
        <taxon>Cytophagia</taxon>
        <taxon>Cytophagales</taxon>
        <taxon>Cytophagaceae</taxon>
        <taxon>Cytophaga</taxon>
    </lineage>
</organism>
<dbReference type="AlphaFoldDB" id="A0A6N4STP7"/>
<keyword evidence="1" id="KW-0812">Transmembrane</keyword>
<proteinExistence type="predicted"/>
<protein>
    <submittedName>
        <fullName evidence="2">Uncharacterized protein</fullName>
    </submittedName>
</protein>
<dbReference type="KEGG" id="chu:CHU_2427"/>
<evidence type="ECO:0000313" key="2">
    <source>
        <dbReference type="EMBL" id="ABG59683.1"/>
    </source>
</evidence>
<keyword evidence="3" id="KW-1185">Reference proteome</keyword>
<dbReference type="Proteomes" id="UP000001822">
    <property type="component" value="Chromosome"/>
</dbReference>
<keyword evidence="1" id="KW-0472">Membrane</keyword>
<sequence>MNLDKSIPLGQQVIEDFSNGIAINKLKNLEYIGEQNEKNNPIVLSDFEFLHKSENITSVLLIIQAILTGIFLIIII</sequence>
<evidence type="ECO:0000256" key="1">
    <source>
        <dbReference type="SAM" id="Phobius"/>
    </source>
</evidence>
<gene>
    <name evidence="2" type="ordered locus">CHU_2427</name>
</gene>
<name>A0A6N4STP7_CYTH3</name>
<accession>A0A6N4STP7</accession>
<dbReference type="EMBL" id="CP000383">
    <property type="protein sequence ID" value="ABG59683.1"/>
    <property type="molecule type" value="Genomic_DNA"/>
</dbReference>
<evidence type="ECO:0000313" key="3">
    <source>
        <dbReference type="Proteomes" id="UP000001822"/>
    </source>
</evidence>
<keyword evidence="1" id="KW-1133">Transmembrane helix</keyword>
<reference evidence="2 3" key="1">
    <citation type="journal article" date="2007" name="Appl. Environ. Microbiol.">
        <title>Genome sequence of the cellulolytic gliding bacterium Cytophaga hutchinsonii.</title>
        <authorList>
            <person name="Xie G."/>
            <person name="Bruce D.C."/>
            <person name="Challacombe J.F."/>
            <person name="Chertkov O."/>
            <person name="Detter J.C."/>
            <person name="Gilna P."/>
            <person name="Han C.S."/>
            <person name="Lucas S."/>
            <person name="Misra M."/>
            <person name="Myers G.L."/>
            <person name="Richardson P."/>
            <person name="Tapia R."/>
            <person name="Thayer N."/>
            <person name="Thompson L.S."/>
            <person name="Brettin T.S."/>
            <person name="Henrissat B."/>
            <person name="Wilson D.B."/>
            <person name="McBride M.J."/>
        </authorList>
    </citation>
    <scope>NUCLEOTIDE SEQUENCE [LARGE SCALE GENOMIC DNA]</scope>
    <source>
        <strain evidence="3">ATCC 33406 / DSM 1761 / CIP 103989 / NBRC 15051 / NCIMB 9469 / D465</strain>
    </source>
</reference>
<feature type="transmembrane region" description="Helical" evidence="1">
    <location>
        <begin position="56"/>
        <end position="75"/>
    </location>
</feature>
<dbReference type="RefSeq" id="WP_011585797.1">
    <property type="nucleotide sequence ID" value="NC_008255.1"/>
</dbReference>